<dbReference type="RefSeq" id="WP_255929429.1">
    <property type="nucleotide sequence ID" value="NZ_JANFQP010000002.1"/>
</dbReference>
<evidence type="ECO:0000256" key="1">
    <source>
        <dbReference type="SAM" id="SignalP"/>
    </source>
</evidence>
<comment type="caution">
    <text evidence="2">The sequence shown here is derived from an EMBL/GenBank/DDBJ whole genome shotgun (WGS) entry which is preliminary data.</text>
</comment>
<feature type="chain" id="PRO_5046715747" evidence="1">
    <location>
        <begin position="22"/>
        <end position="174"/>
    </location>
</feature>
<proteinExistence type="predicted"/>
<reference evidence="3" key="1">
    <citation type="journal article" date="2019" name="Int. J. Syst. Evol. Microbiol.">
        <title>The Global Catalogue of Microorganisms (GCM) 10K type strain sequencing project: providing services to taxonomists for standard genome sequencing and annotation.</title>
        <authorList>
            <consortium name="The Broad Institute Genomics Platform"/>
            <consortium name="The Broad Institute Genome Sequencing Center for Infectious Disease"/>
            <person name="Wu L."/>
            <person name="Ma J."/>
        </authorList>
    </citation>
    <scope>NUCLEOTIDE SEQUENCE [LARGE SCALE GENOMIC DNA]</scope>
    <source>
        <strain evidence="3">KCTC 52204</strain>
    </source>
</reference>
<dbReference type="EMBL" id="JBHULG010000002">
    <property type="protein sequence ID" value="MFD2545363.1"/>
    <property type="molecule type" value="Genomic_DNA"/>
</dbReference>
<dbReference type="Proteomes" id="UP001597394">
    <property type="component" value="Unassembled WGS sequence"/>
</dbReference>
<organism evidence="2 3">
    <name type="scientific">Kaistella montana</name>
    <dbReference type="NCBI Taxonomy" id="1849733"/>
    <lineage>
        <taxon>Bacteria</taxon>
        <taxon>Pseudomonadati</taxon>
        <taxon>Bacteroidota</taxon>
        <taxon>Flavobacteriia</taxon>
        <taxon>Flavobacteriales</taxon>
        <taxon>Weeksellaceae</taxon>
        <taxon>Chryseobacterium group</taxon>
        <taxon>Kaistella</taxon>
    </lineage>
</organism>
<evidence type="ECO:0000313" key="3">
    <source>
        <dbReference type="Proteomes" id="UP001597394"/>
    </source>
</evidence>
<evidence type="ECO:0000313" key="2">
    <source>
        <dbReference type="EMBL" id="MFD2545363.1"/>
    </source>
</evidence>
<accession>A0ABW5K9M6</accession>
<protein>
    <submittedName>
        <fullName evidence="2">DUF4251 domain-containing protein</fullName>
    </submittedName>
</protein>
<keyword evidence="1" id="KW-0732">Signal</keyword>
<gene>
    <name evidence="2" type="ORF">ACFSO8_07805</name>
</gene>
<sequence length="174" mass="19535">MKNLFQTLIFGILIFVLNACSSTNSVSNANITKLLKDGEFTFMAQRANPTSSDVVNVLNSFPNSSSSQVLNLDYGYSLKITKDELVAELPYFGRMFSSNYDNTKNSYRFTSKDFNISESSGKKGSTIYTINAKDQQNIRRMILEVFANGKAYLSIDSSDRQPISYDGYIKENSK</sequence>
<dbReference type="Pfam" id="PF14059">
    <property type="entry name" value="DUF4251"/>
    <property type="match status" value="1"/>
</dbReference>
<feature type="signal peptide" evidence="1">
    <location>
        <begin position="1"/>
        <end position="21"/>
    </location>
</feature>
<keyword evidence="3" id="KW-1185">Reference proteome</keyword>
<dbReference type="Gene3D" id="2.40.128.410">
    <property type="match status" value="1"/>
</dbReference>
<name>A0ABW5K9M6_9FLAO</name>
<dbReference type="InterPro" id="IPR025347">
    <property type="entry name" value="DUF4251"/>
</dbReference>